<protein>
    <submittedName>
        <fullName evidence="2">CpaE family protein</fullName>
    </submittedName>
</protein>
<dbReference type="RefSeq" id="WP_380701439.1">
    <property type="nucleotide sequence ID" value="NZ_JBHSAP010000004.1"/>
</dbReference>
<evidence type="ECO:0000313" key="2">
    <source>
        <dbReference type="EMBL" id="MFC4075482.1"/>
    </source>
</evidence>
<organism evidence="2 3">
    <name type="scientific">Salinithrix halophila</name>
    <dbReference type="NCBI Taxonomy" id="1485204"/>
    <lineage>
        <taxon>Bacteria</taxon>
        <taxon>Bacillati</taxon>
        <taxon>Bacillota</taxon>
        <taxon>Bacilli</taxon>
        <taxon>Bacillales</taxon>
        <taxon>Thermoactinomycetaceae</taxon>
        <taxon>Salinithrix</taxon>
    </lineage>
</organism>
<dbReference type="InterPro" id="IPR011006">
    <property type="entry name" value="CheY-like_superfamily"/>
</dbReference>
<dbReference type="EMBL" id="JBHSAP010000004">
    <property type="protein sequence ID" value="MFC4075482.1"/>
    <property type="molecule type" value="Genomic_DNA"/>
</dbReference>
<accession>A0ABV8J9B6</accession>
<evidence type="ECO:0000259" key="1">
    <source>
        <dbReference type="Pfam" id="PF13614"/>
    </source>
</evidence>
<evidence type="ECO:0000313" key="3">
    <source>
        <dbReference type="Proteomes" id="UP001595843"/>
    </source>
</evidence>
<dbReference type="Proteomes" id="UP001595843">
    <property type="component" value="Unassembled WGS sequence"/>
</dbReference>
<feature type="domain" description="AAA" evidence="1">
    <location>
        <begin position="138"/>
        <end position="301"/>
    </location>
</feature>
<dbReference type="Gene3D" id="3.40.50.2300">
    <property type="match status" value="1"/>
</dbReference>
<gene>
    <name evidence="2" type="ORF">ACFOUO_01505</name>
</gene>
<dbReference type="Pfam" id="PF13614">
    <property type="entry name" value="AAA_31"/>
    <property type="match status" value="1"/>
</dbReference>
<dbReference type="PANTHER" id="PTHR43384">
    <property type="entry name" value="SEPTUM SITE-DETERMINING PROTEIN MIND HOMOLOG, CHLOROPLASTIC-RELATED"/>
    <property type="match status" value="1"/>
</dbReference>
<comment type="caution">
    <text evidence="2">The sequence shown here is derived from an EMBL/GenBank/DDBJ whole genome shotgun (WGS) entry which is preliminary data.</text>
</comment>
<name>A0ABV8J9B6_9BACL</name>
<reference evidence="3" key="1">
    <citation type="journal article" date="2019" name="Int. J. Syst. Evol. Microbiol.">
        <title>The Global Catalogue of Microorganisms (GCM) 10K type strain sequencing project: providing services to taxonomists for standard genome sequencing and annotation.</title>
        <authorList>
            <consortium name="The Broad Institute Genomics Platform"/>
            <consortium name="The Broad Institute Genome Sequencing Center for Infectious Disease"/>
            <person name="Wu L."/>
            <person name="Ma J."/>
        </authorList>
    </citation>
    <scope>NUCLEOTIDE SEQUENCE [LARGE SCALE GENOMIC DNA]</scope>
    <source>
        <strain evidence="3">IBRC-M 10813</strain>
    </source>
</reference>
<sequence length="388" mass="43713">MSKDIRLTIVDEDAGHAQELLSRVANSFPQHIHITPSEVRSEIARLEPDLILLQEPGDDSGLQMLHYIANELSDTLVIYLTNQRDPVKARDVSRAGAFDILFMPDEITALGDVLSRAVKALEAQEKGKDKVFTWGRGQVISFYSGKGGCGRSLVSATLAQTLQMDSNSSVLLVDLNLQFGGVETYLDVDHERSIHDLTPVLKELNDNHIRNVTAIEKSSHMEVLVSPRDAEAAEQITEEHVQRLLRTARLYYDYILVDLPTEMTSIGYAALEEADRMFYVMTPDSPSIRTFGRVLELFNKLSVDPTGRLEIILNRIGRETEMRQKDIQQHFDFPITGQLREDAKRVQQAINRGIPIRTRQKDRGSVFVKDVKKLADSLLDEQSKRSAS</sequence>
<dbReference type="SUPFAM" id="SSF52540">
    <property type="entry name" value="P-loop containing nucleoside triphosphate hydrolases"/>
    <property type="match status" value="1"/>
</dbReference>
<dbReference type="Gene3D" id="3.40.50.300">
    <property type="entry name" value="P-loop containing nucleotide triphosphate hydrolases"/>
    <property type="match status" value="1"/>
</dbReference>
<dbReference type="SUPFAM" id="SSF52172">
    <property type="entry name" value="CheY-like"/>
    <property type="match status" value="1"/>
</dbReference>
<dbReference type="InterPro" id="IPR050625">
    <property type="entry name" value="ParA/MinD_ATPase"/>
</dbReference>
<proteinExistence type="predicted"/>
<dbReference type="PANTHER" id="PTHR43384:SF13">
    <property type="entry name" value="SLR0110 PROTEIN"/>
    <property type="match status" value="1"/>
</dbReference>
<dbReference type="InterPro" id="IPR025669">
    <property type="entry name" value="AAA_dom"/>
</dbReference>
<keyword evidence="3" id="KW-1185">Reference proteome</keyword>
<dbReference type="InterPro" id="IPR027417">
    <property type="entry name" value="P-loop_NTPase"/>
</dbReference>